<keyword evidence="12" id="KW-1185">Reference proteome</keyword>
<organism evidence="11 12">
    <name type="scientific">Termititenax aidoneus</name>
    <dbReference type="NCBI Taxonomy" id="2218524"/>
    <lineage>
        <taxon>Bacteria</taxon>
        <taxon>Bacillati</taxon>
        <taxon>Candidatus Margulisiibacteriota</taxon>
        <taxon>Candidatus Termititenacia</taxon>
        <taxon>Candidatus Termititenacales</taxon>
        <taxon>Candidatus Termititenacaceae</taxon>
        <taxon>Candidatus Termititenax</taxon>
    </lineage>
</organism>
<evidence type="ECO:0000313" key="11">
    <source>
        <dbReference type="EMBL" id="GBR73355.1"/>
    </source>
</evidence>
<accession>A0A388TAN3</accession>
<sequence length="441" mass="49307">MRRENPEATPMMRQYLDIKARHQDAVVFFRLGDFYEMFYADAELAARELELTLTGRGSREHKMPMCGVPYHAADNYIARLINKGYKVAICEQVEDPALAKGLTKREVIKVITPGTLMDEKLIPGQAANYLAAITSADTKAETFGLAFADISTGVFKAAELHGLDNLRAEILRVDPKEIIYTAAENPAGLETLATRVEQPGLASAQKILAHFPSDTSRDFAFENSPLALQAAAAVFNYFKAAQKTELKQLTRLEFYLPQNYMYLDSASRKNLELTETIRGGSKTGSLYGLLDKTRTSMGSRLLKEWLCYPLLDQTEIESRYAAVGELLNDLVARAELNELLKDIYDIERLIGRITNGNANARDLVYLKESLRVIQSLTPVLKQFSAPLLAALQDSARQKTMQEICVLIDKAIIDEPPLLVTAGNIFRDGYNAELDELRKINR</sequence>
<dbReference type="Gene3D" id="3.30.420.110">
    <property type="entry name" value="MutS, connector domain"/>
    <property type="match status" value="1"/>
</dbReference>
<keyword evidence="2" id="KW-0547">Nucleotide-binding</keyword>
<keyword evidence="5" id="KW-0238">DNA-binding</keyword>
<feature type="domain" description="DNA mismatch repair protein MutS connector" evidence="9">
    <location>
        <begin position="128"/>
        <end position="249"/>
    </location>
</feature>
<dbReference type="GO" id="GO:0005524">
    <property type="term" value="F:ATP binding"/>
    <property type="evidence" value="ECO:0007669"/>
    <property type="project" value="UniProtKB-KW"/>
</dbReference>
<keyword evidence="6" id="KW-0234">DNA repair</keyword>
<dbReference type="Proteomes" id="UP000269352">
    <property type="component" value="Unassembled WGS sequence"/>
</dbReference>
<dbReference type="InterPro" id="IPR016151">
    <property type="entry name" value="DNA_mismatch_repair_MutS_N"/>
</dbReference>
<dbReference type="AlphaFoldDB" id="A0A388TAN3"/>
<dbReference type="InterPro" id="IPR036187">
    <property type="entry name" value="DNA_mismatch_repair_MutS_sf"/>
</dbReference>
<feature type="domain" description="DNA mismatch repair protein MutS-like N-terminal" evidence="8">
    <location>
        <begin position="9"/>
        <end position="119"/>
    </location>
</feature>
<dbReference type="Pfam" id="PF01624">
    <property type="entry name" value="MutS_I"/>
    <property type="match status" value="1"/>
</dbReference>
<dbReference type="GO" id="GO:0140664">
    <property type="term" value="F:ATP-dependent DNA damage sensor activity"/>
    <property type="evidence" value="ECO:0007669"/>
    <property type="project" value="InterPro"/>
</dbReference>
<name>A0A388TAN3_TERA1</name>
<evidence type="ECO:0000313" key="12">
    <source>
        <dbReference type="Proteomes" id="UP000269352"/>
    </source>
</evidence>
<dbReference type="Gene3D" id="6.10.140.80">
    <property type="match status" value="1"/>
</dbReference>
<protein>
    <submittedName>
        <fullName evidence="11">DNA mismatch repair protein MutS</fullName>
    </submittedName>
</protein>
<dbReference type="SUPFAM" id="SSF53150">
    <property type="entry name" value="DNA repair protein MutS, domain II"/>
    <property type="match status" value="1"/>
</dbReference>
<comment type="caution">
    <text evidence="11">The sequence shown here is derived from an EMBL/GenBank/DDBJ whole genome shotgun (WGS) entry which is preliminary data.</text>
</comment>
<dbReference type="Pfam" id="PF05192">
    <property type="entry name" value="MutS_III"/>
    <property type="match status" value="1"/>
</dbReference>
<evidence type="ECO:0000256" key="6">
    <source>
        <dbReference type="ARBA" id="ARBA00023204"/>
    </source>
</evidence>
<evidence type="ECO:0000259" key="10">
    <source>
        <dbReference type="Pfam" id="PF05192"/>
    </source>
</evidence>
<evidence type="ECO:0000256" key="4">
    <source>
        <dbReference type="ARBA" id="ARBA00022840"/>
    </source>
</evidence>
<dbReference type="InterPro" id="IPR007696">
    <property type="entry name" value="DNA_mismatch_repair_MutS_core"/>
</dbReference>
<keyword evidence="3" id="KW-0227">DNA damage</keyword>
<evidence type="ECO:0000256" key="2">
    <source>
        <dbReference type="ARBA" id="ARBA00022741"/>
    </source>
</evidence>
<evidence type="ECO:0000256" key="3">
    <source>
        <dbReference type="ARBA" id="ARBA00022763"/>
    </source>
</evidence>
<dbReference type="EMBL" id="BGZN01000009">
    <property type="protein sequence ID" value="GBR73355.1"/>
    <property type="molecule type" value="Genomic_DNA"/>
</dbReference>
<keyword evidence="4" id="KW-0067">ATP-binding</keyword>
<dbReference type="Gene3D" id="3.40.1170.10">
    <property type="entry name" value="DNA repair protein MutS, domain I"/>
    <property type="match status" value="1"/>
</dbReference>
<evidence type="ECO:0000256" key="5">
    <source>
        <dbReference type="ARBA" id="ARBA00023125"/>
    </source>
</evidence>
<comment type="function">
    <text evidence="7">This protein is involved in the repair of mismatches in DNA. It is possible that it carries out the mismatch recognition step. This protein has a weak ATPase activity.</text>
</comment>
<dbReference type="FunFam" id="1.10.1420.10:FF:000001">
    <property type="entry name" value="DNA mismatch repair protein MutS"/>
    <property type="match status" value="1"/>
</dbReference>
<dbReference type="Gene3D" id="1.10.1420.10">
    <property type="match status" value="1"/>
</dbReference>
<dbReference type="InterPro" id="IPR036678">
    <property type="entry name" value="MutS_con_dom_sf"/>
</dbReference>
<feature type="domain" description="DNA mismatch repair protein MutS core" evidence="10">
    <location>
        <begin position="266"/>
        <end position="433"/>
    </location>
</feature>
<dbReference type="Pfam" id="PF05188">
    <property type="entry name" value="MutS_II"/>
    <property type="match status" value="1"/>
</dbReference>
<dbReference type="SUPFAM" id="SSF48334">
    <property type="entry name" value="DNA repair protein MutS, domain III"/>
    <property type="match status" value="1"/>
</dbReference>
<dbReference type="InterPro" id="IPR007860">
    <property type="entry name" value="DNA_mmatch_repair_MutS_con_dom"/>
</dbReference>
<dbReference type="PANTHER" id="PTHR11361:SF34">
    <property type="entry name" value="DNA MISMATCH REPAIR PROTEIN MSH1, MITOCHONDRIAL"/>
    <property type="match status" value="1"/>
</dbReference>
<proteinExistence type="inferred from homology"/>
<evidence type="ECO:0000259" key="8">
    <source>
        <dbReference type="Pfam" id="PF01624"/>
    </source>
</evidence>
<dbReference type="GO" id="GO:0005829">
    <property type="term" value="C:cytosol"/>
    <property type="evidence" value="ECO:0007669"/>
    <property type="project" value="TreeGrafter"/>
</dbReference>
<reference evidence="11 12" key="1">
    <citation type="journal article" date="2019" name="ISME J.">
        <title>Genome analyses of uncultured TG2/ZB3 bacteria in 'Margulisbacteria' specifically attached to ectosymbiotic spirochetes of protists in the termite gut.</title>
        <authorList>
            <person name="Utami Y.D."/>
            <person name="Kuwahara H."/>
            <person name="Igai K."/>
            <person name="Murakami T."/>
            <person name="Sugaya K."/>
            <person name="Morikawa T."/>
            <person name="Nagura Y."/>
            <person name="Yuki M."/>
            <person name="Deevong P."/>
            <person name="Inoue T."/>
            <person name="Kihara K."/>
            <person name="Lo N."/>
            <person name="Yamada A."/>
            <person name="Ohkuma M."/>
            <person name="Hongoh Y."/>
        </authorList>
    </citation>
    <scope>NUCLEOTIDE SEQUENCE [LARGE SCALE GENOMIC DNA]</scope>
    <source>
        <strain evidence="11">NkOx7-01</strain>
    </source>
</reference>
<comment type="similarity">
    <text evidence="1">Belongs to the DNA mismatch repair MutS family.</text>
</comment>
<dbReference type="InterPro" id="IPR007695">
    <property type="entry name" value="DNA_mismatch_repair_MutS-lik_N"/>
</dbReference>
<gene>
    <name evidence="11" type="primary">mutS</name>
    <name evidence="11" type="ORF">NO1_0752</name>
</gene>
<feature type="non-terminal residue" evidence="11">
    <location>
        <position position="441"/>
    </location>
</feature>
<dbReference type="GO" id="GO:0030983">
    <property type="term" value="F:mismatched DNA binding"/>
    <property type="evidence" value="ECO:0007669"/>
    <property type="project" value="InterPro"/>
</dbReference>
<dbReference type="PANTHER" id="PTHR11361">
    <property type="entry name" value="DNA MISMATCH REPAIR PROTEIN MUTS FAMILY MEMBER"/>
    <property type="match status" value="1"/>
</dbReference>
<dbReference type="SUPFAM" id="SSF55271">
    <property type="entry name" value="DNA repair protein MutS, domain I"/>
    <property type="match status" value="1"/>
</dbReference>
<dbReference type="GO" id="GO:0006298">
    <property type="term" value="P:mismatch repair"/>
    <property type="evidence" value="ECO:0007669"/>
    <property type="project" value="InterPro"/>
</dbReference>
<evidence type="ECO:0000256" key="7">
    <source>
        <dbReference type="ARBA" id="ARBA00024647"/>
    </source>
</evidence>
<evidence type="ECO:0000259" key="9">
    <source>
        <dbReference type="Pfam" id="PF05188"/>
    </source>
</evidence>
<dbReference type="InterPro" id="IPR045076">
    <property type="entry name" value="MutS"/>
</dbReference>
<evidence type="ECO:0000256" key="1">
    <source>
        <dbReference type="ARBA" id="ARBA00006271"/>
    </source>
</evidence>
<dbReference type="FunFam" id="3.40.1170.10:FF:000001">
    <property type="entry name" value="DNA mismatch repair protein MutS"/>
    <property type="match status" value="1"/>
</dbReference>